<dbReference type="PANTHER" id="PTHR23028:SF53">
    <property type="entry name" value="ACYL_TRANSF_3 DOMAIN-CONTAINING PROTEIN"/>
    <property type="match status" value="1"/>
</dbReference>
<keyword evidence="1" id="KW-0812">Transmembrane</keyword>
<accession>A0A212A9A4</accession>
<proteinExistence type="predicted"/>
<evidence type="ECO:0000256" key="1">
    <source>
        <dbReference type="SAM" id="Phobius"/>
    </source>
</evidence>
<keyword evidence="1" id="KW-1133">Transmembrane helix</keyword>
<dbReference type="OrthoDB" id="9796461at2"/>
<protein>
    <recommendedName>
        <fullName evidence="2">Acyltransferase 3 domain-containing protein</fullName>
    </recommendedName>
</protein>
<keyword evidence="1" id="KW-0472">Membrane</keyword>
<dbReference type="AlphaFoldDB" id="A0A212A9A4"/>
<feature type="transmembrane region" description="Helical" evidence="1">
    <location>
        <begin position="238"/>
        <end position="256"/>
    </location>
</feature>
<sequence>MPSVSHGSRCCAPIRRCLSSNIPCRCWGPSGNSRFRRCRTGNWRWPAGLRFTPATLDERCAMIRFPGLSLLTSIRGPFAFIVVYRHCLEALGYGASLHENPGFIGRGEFLLDCFFILSGFLIAMLHREEFFSASHRGMDARTVRHFLVLRIARFYPLHLVTLLVLGAAVLLVTPNTPGTSFSGEAFFWNILLMQAWGTVPTLSFNYPAWSISTEWFTYLLFPLLALPLNRLNSTRSQVVAIGALFAFMAAFVVLHPGRTWAIQLGWGALLRNTVDFAIGCLLARLAPAALHWRLPRGVSWDIIAILAMATAFLGVRFYLPDVGVVAAFTLMIFALVLCRGWLKRFLGQKWIVYWGDLSFSIYLIHALVIMAVNRLVPSLNPGTADGFLVYTVIVLAVSTALAAVSFQFLEQPSRRWIRNTFAGNPRLVARAA</sequence>
<comment type="caution">
    <text evidence="3">The sequence shown here is derived from an EMBL/GenBank/DDBJ whole genome shotgun (WGS) entry which is preliminary data.</text>
</comment>
<dbReference type="InterPro" id="IPR050879">
    <property type="entry name" value="Acyltransferase_3"/>
</dbReference>
<reference evidence="3 4" key="1">
    <citation type="submission" date="2016-12" db="EMBL/GenBank/DDBJ databases">
        <title>Comparison of Traditional DNA-DNA Hybridization with In Silico Genomic Analysis.</title>
        <authorList>
            <person name="Nicholson A.C."/>
            <person name="Humrighouse B.W."/>
            <person name="Graziano J."/>
            <person name="Lasker B."/>
            <person name="Whitney A.M."/>
            <person name="Mcquiston J.R."/>
        </authorList>
    </citation>
    <scope>NUCLEOTIDE SEQUENCE [LARGE SCALE GENOMIC DNA]</scope>
    <source>
        <strain evidence="3 4">H2240</strain>
    </source>
</reference>
<dbReference type="PANTHER" id="PTHR23028">
    <property type="entry name" value="ACETYLTRANSFERASE"/>
    <property type="match status" value="1"/>
</dbReference>
<dbReference type="GO" id="GO:0000271">
    <property type="term" value="P:polysaccharide biosynthetic process"/>
    <property type="evidence" value="ECO:0007669"/>
    <property type="project" value="TreeGrafter"/>
</dbReference>
<feature type="domain" description="Acyltransferase 3" evidence="2">
    <location>
        <begin position="74"/>
        <end position="402"/>
    </location>
</feature>
<evidence type="ECO:0000313" key="4">
    <source>
        <dbReference type="Proteomes" id="UP000196878"/>
    </source>
</evidence>
<gene>
    <name evidence="3" type="ORF">CDV49_13790</name>
</gene>
<dbReference type="Pfam" id="PF01757">
    <property type="entry name" value="Acyl_transf_3"/>
    <property type="match status" value="1"/>
</dbReference>
<feature type="transmembrane region" description="Helical" evidence="1">
    <location>
        <begin position="147"/>
        <end position="172"/>
    </location>
</feature>
<feature type="transmembrane region" description="Helical" evidence="1">
    <location>
        <begin position="324"/>
        <end position="342"/>
    </location>
</feature>
<evidence type="ECO:0000259" key="2">
    <source>
        <dbReference type="Pfam" id="PF01757"/>
    </source>
</evidence>
<dbReference type="EMBL" id="NIPW01000027">
    <property type="protein sequence ID" value="OWJ76568.1"/>
    <property type="molecule type" value="Genomic_DNA"/>
</dbReference>
<name>A0A212A9A4_9RHOB</name>
<dbReference type="GO" id="GO:0016020">
    <property type="term" value="C:membrane"/>
    <property type="evidence" value="ECO:0007669"/>
    <property type="project" value="TreeGrafter"/>
</dbReference>
<organism evidence="3 4">
    <name type="scientific">Haematobacter genomosp. 1</name>
    <dbReference type="NCBI Taxonomy" id="366618"/>
    <lineage>
        <taxon>Bacteria</taxon>
        <taxon>Pseudomonadati</taxon>
        <taxon>Pseudomonadota</taxon>
        <taxon>Alphaproteobacteria</taxon>
        <taxon>Rhodobacterales</taxon>
        <taxon>Paracoccaceae</taxon>
        <taxon>Haematobacter</taxon>
    </lineage>
</organism>
<dbReference type="Proteomes" id="UP000196878">
    <property type="component" value="Unassembled WGS sequence"/>
</dbReference>
<dbReference type="GO" id="GO:0016747">
    <property type="term" value="F:acyltransferase activity, transferring groups other than amino-acyl groups"/>
    <property type="evidence" value="ECO:0007669"/>
    <property type="project" value="InterPro"/>
</dbReference>
<feature type="transmembrane region" description="Helical" evidence="1">
    <location>
        <begin position="354"/>
        <end position="375"/>
    </location>
</feature>
<feature type="transmembrane region" description="Helical" evidence="1">
    <location>
        <begin position="387"/>
        <end position="409"/>
    </location>
</feature>
<feature type="transmembrane region" description="Helical" evidence="1">
    <location>
        <begin position="206"/>
        <end position="226"/>
    </location>
</feature>
<dbReference type="InterPro" id="IPR002656">
    <property type="entry name" value="Acyl_transf_3_dom"/>
</dbReference>
<keyword evidence="4" id="KW-1185">Reference proteome</keyword>
<evidence type="ECO:0000313" key="3">
    <source>
        <dbReference type="EMBL" id="OWJ76568.1"/>
    </source>
</evidence>